<keyword evidence="4" id="KW-1185">Reference proteome</keyword>
<feature type="region of interest" description="Disordered" evidence="2">
    <location>
        <begin position="1"/>
        <end position="22"/>
    </location>
</feature>
<proteinExistence type="inferred from homology"/>
<dbReference type="InterPro" id="IPR010273">
    <property type="entry name" value="DUF881"/>
</dbReference>
<dbReference type="Proteomes" id="UP000250222">
    <property type="component" value="Unassembled WGS sequence"/>
</dbReference>
<organism evidence="3 4">
    <name type="scientific">Georgenia satyanarayanai</name>
    <dbReference type="NCBI Taxonomy" id="860221"/>
    <lineage>
        <taxon>Bacteria</taxon>
        <taxon>Bacillati</taxon>
        <taxon>Actinomycetota</taxon>
        <taxon>Actinomycetes</taxon>
        <taxon>Micrococcales</taxon>
        <taxon>Bogoriellaceae</taxon>
        <taxon>Georgenia</taxon>
    </lineage>
</organism>
<dbReference type="AlphaFoldDB" id="A0A2Y8ZYL2"/>
<dbReference type="Pfam" id="PF05949">
    <property type="entry name" value="DUF881"/>
    <property type="match status" value="1"/>
</dbReference>
<gene>
    <name evidence="3" type="ORF">SAMN05216184_101728</name>
</gene>
<evidence type="ECO:0000256" key="2">
    <source>
        <dbReference type="SAM" id="MobiDB-lite"/>
    </source>
</evidence>
<dbReference type="GO" id="GO:0005886">
    <property type="term" value="C:plasma membrane"/>
    <property type="evidence" value="ECO:0007669"/>
    <property type="project" value="TreeGrafter"/>
</dbReference>
<dbReference type="PANTHER" id="PTHR37313">
    <property type="entry name" value="UPF0749 PROTEIN RV1825"/>
    <property type="match status" value="1"/>
</dbReference>
<evidence type="ECO:0000256" key="1">
    <source>
        <dbReference type="ARBA" id="ARBA00009108"/>
    </source>
</evidence>
<sequence>MDRAPRPPGGEPGVTHQPGRPDQSMTLLREVVERPLDPGYAAAAQRRAEGRAPALPWWRKGIVVVLAAALGLGAVWAARELRAPTDGAGDARALLLSQVSDGAARGQQLRADNAALVEQIDRLQEESLRGTDPEFLERVQLLTLNAGSARVRGPGLRITLDDSRDAQAGEPGADLGRVQDLDLQVLANALWSAGAEAVAINGHRLSGLSAIRSAGPAILVDLAPLARPYVVEAVGEPGDMQARLTRSTGGAHLGTLRESFGISVSIEETEELVLPGTTARTLRHAEPLEGHTEREDG</sequence>
<name>A0A2Y8ZYL2_9MICO</name>
<dbReference type="EMBL" id="UETB01000001">
    <property type="protein sequence ID" value="SSA37105.1"/>
    <property type="molecule type" value="Genomic_DNA"/>
</dbReference>
<dbReference type="PANTHER" id="PTHR37313:SF1">
    <property type="entry name" value="UPF0749 PROTEIN RV1823"/>
    <property type="match status" value="1"/>
</dbReference>
<feature type="compositionally biased region" description="Pro residues" evidence="2">
    <location>
        <begin position="1"/>
        <end position="10"/>
    </location>
</feature>
<reference evidence="3 4" key="1">
    <citation type="submission" date="2016-10" db="EMBL/GenBank/DDBJ databases">
        <authorList>
            <person name="Cai Z."/>
        </authorList>
    </citation>
    <scope>NUCLEOTIDE SEQUENCE [LARGE SCALE GENOMIC DNA]</scope>
    <source>
        <strain evidence="3 4">CGMCC 1.10826</strain>
    </source>
</reference>
<accession>A0A2Y8ZYL2</accession>
<dbReference type="Gene3D" id="3.30.70.1880">
    <property type="entry name" value="Protein of unknown function DUF881"/>
    <property type="match status" value="1"/>
</dbReference>
<evidence type="ECO:0000313" key="4">
    <source>
        <dbReference type="Proteomes" id="UP000250222"/>
    </source>
</evidence>
<evidence type="ECO:0000313" key="3">
    <source>
        <dbReference type="EMBL" id="SSA37105.1"/>
    </source>
</evidence>
<comment type="similarity">
    <text evidence="1">Belongs to the UPF0749 family.</text>
</comment>
<protein>
    <submittedName>
        <fullName evidence="3">Uncharacterized conserved protein YlxW, UPF0749 family</fullName>
    </submittedName>
</protein>